<dbReference type="GO" id="GO:0003924">
    <property type="term" value="F:GTPase activity"/>
    <property type="evidence" value="ECO:0007669"/>
    <property type="project" value="InterPro"/>
</dbReference>
<protein>
    <submittedName>
        <fullName evidence="5">Small GTPase</fullName>
    </submittedName>
</protein>
<comment type="subcellular location">
    <subcellularLocation>
        <location evidence="4">Endomembrane system</location>
        <topology evidence="4">Lipid-anchor</topology>
    </subcellularLocation>
</comment>
<evidence type="ECO:0000256" key="2">
    <source>
        <dbReference type="ARBA" id="ARBA00022741"/>
    </source>
</evidence>
<dbReference type="AlphaFoldDB" id="A0AAN8Z1F8"/>
<evidence type="ECO:0000313" key="6">
    <source>
        <dbReference type="Proteomes" id="UP001370490"/>
    </source>
</evidence>
<evidence type="ECO:0000256" key="1">
    <source>
        <dbReference type="ARBA" id="ARBA00006270"/>
    </source>
</evidence>
<dbReference type="SUPFAM" id="SSF52540">
    <property type="entry name" value="P-loop containing nucleoside triphosphate hydrolases"/>
    <property type="match status" value="1"/>
</dbReference>
<dbReference type="InterPro" id="IPR027417">
    <property type="entry name" value="P-loop_NTPase"/>
</dbReference>
<reference evidence="5 6" key="1">
    <citation type="submission" date="2023-12" db="EMBL/GenBank/DDBJ databases">
        <title>A high-quality genome assembly for Dillenia turbinata (Dilleniales).</title>
        <authorList>
            <person name="Chanderbali A."/>
        </authorList>
    </citation>
    <scope>NUCLEOTIDE SEQUENCE [LARGE SCALE GENOMIC DNA]</scope>
    <source>
        <strain evidence="5">LSX21</strain>
        <tissue evidence="5">Leaf</tissue>
    </source>
</reference>
<dbReference type="Pfam" id="PF00071">
    <property type="entry name" value="Ras"/>
    <property type="match status" value="1"/>
</dbReference>
<keyword evidence="2" id="KW-0547">Nucleotide-binding</keyword>
<dbReference type="PANTHER" id="PTHR47977">
    <property type="entry name" value="RAS-RELATED PROTEIN RAB"/>
    <property type="match status" value="1"/>
</dbReference>
<dbReference type="EMBL" id="JBAMMX010000021">
    <property type="protein sequence ID" value="KAK6919890.1"/>
    <property type="molecule type" value="Genomic_DNA"/>
</dbReference>
<dbReference type="Proteomes" id="UP001370490">
    <property type="component" value="Unassembled WGS sequence"/>
</dbReference>
<keyword evidence="6" id="KW-1185">Reference proteome</keyword>
<keyword evidence="3" id="KW-0342">GTP-binding</keyword>
<dbReference type="InterPro" id="IPR050227">
    <property type="entry name" value="Rab"/>
</dbReference>
<accession>A0AAN8Z1F8</accession>
<dbReference type="SMART" id="SM00173">
    <property type="entry name" value="RAS"/>
    <property type="match status" value="1"/>
</dbReference>
<dbReference type="PRINTS" id="PR00449">
    <property type="entry name" value="RASTRNSFRMNG"/>
</dbReference>
<evidence type="ECO:0000313" key="5">
    <source>
        <dbReference type="EMBL" id="KAK6919890.1"/>
    </source>
</evidence>
<comment type="caution">
    <text evidence="5">The sequence shown here is derived from an EMBL/GenBank/DDBJ whole genome shotgun (WGS) entry which is preliminary data.</text>
</comment>
<dbReference type="FunFam" id="3.40.50.300:FF:001447">
    <property type="entry name" value="Ras-related protein Rab-1B"/>
    <property type="match status" value="1"/>
</dbReference>
<proteinExistence type="inferred from homology"/>
<dbReference type="InterPro" id="IPR001806">
    <property type="entry name" value="Small_GTPase"/>
</dbReference>
<sequence>MVLLAGNCNEGSRGFSKQSSLQRSSGGHFFKTLKPFPRFGVLIQANLEKIFVSFLCALRNDLLIEARTAEEAAATLFFPGDFPPVPIPAIFDCLCWACPCNWDTDGQECFRAITSSYYCRAHGITVRLISFANEWLLQIDLILVVYEVTKQENFNNEKQWLNEIDRYLGNKCDLTAKKVVCYETAKAFAGEIGIPFMETSAKNSTNVEEAFMAMAAEIKNRMASQAAMNQARPPTVQIRGQPVN</sequence>
<dbReference type="Gene3D" id="3.40.50.300">
    <property type="entry name" value="P-loop containing nucleotide triphosphate hydrolases"/>
    <property type="match status" value="1"/>
</dbReference>
<comment type="similarity">
    <text evidence="1">Belongs to the small GTPase superfamily. Rab family.</text>
</comment>
<dbReference type="GO" id="GO:0005525">
    <property type="term" value="F:GTP binding"/>
    <property type="evidence" value="ECO:0007669"/>
    <property type="project" value="UniProtKB-KW"/>
</dbReference>
<organism evidence="5 6">
    <name type="scientific">Dillenia turbinata</name>
    <dbReference type="NCBI Taxonomy" id="194707"/>
    <lineage>
        <taxon>Eukaryota</taxon>
        <taxon>Viridiplantae</taxon>
        <taxon>Streptophyta</taxon>
        <taxon>Embryophyta</taxon>
        <taxon>Tracheophyta</taxon>
        <taxon>Spermatophyta</taxon>
        <taxon>Magnoliopsida</taxon>
        <taxon>eudicotyledons</taxon>
        <taxon>Gunneridae</taxon>
        <taxon>Pentapetalae</taxon>
        <taxon>Dilleniales</taxon>
        <taxon>Dilleniaceae</taxon>
        <taxon>Dillenia</taxon>
    </lineage>
</organism>
<evidence type="ECO:0000256" key="3">
    <source>
        <dbReference type="ARBA" id="ARBA00023134"/>
    </source>
</evidence>
<gene>
    <name evidence="5" type="ORF">RJ641_015794</name>
</gene>
<dbReference type="SMART" id="SM00175">
    <property type="entry name" value="RAB"/>
    <property type="match status" value="1"/>
</dbReference>
<name>A0AAN8Z1F8_9MAGN</name>
<dbReference type="GO" id="GO:0012505">
    <property type="term" value="C:endomembrane system"/>
    <property type="evidence" value="ECO:0007669"/>
    <property type="project" value="UniProtKB-SubCell"/>
</dbReference>
<evidence type="ECO:0000256" key="4">
    <source>
        <dbReference type="ARBA" id="ARBA00037868"/>
    </source>
</evidence>
<dbReference type="PROSITE" id="PS51419">
    <property type="entry name" value="RAB"/>
    <property type="match status" value="1"/>
</dbReference>